<feature type="signal peptide" evidence="2">
    <location>
        <begin position="1"/>
        <end position="21"/>
    </location>
</feature>
<evidence type="ECO:0000256" key="2">
    <source>
        <dbReference type="SAM" id="SignalP"/>
    </source>
</evidence>
<organism evidence="4 5">
    <name type="scientific">Patella caerulea</name>
    <name type="common">Rayed Mediterranean limpet</name>
    <dbReference type="NCBI Taxonomy" id="87958"/>
    <lineage>
        <taxon>Eukaryota</taxon>
        <taxon>Metazoa</taxon>
        <taxon>Spiralia</taxon>
        <taxon>Lophotrochozoa</taxon>
        <taxon>Mollusca</taxon>
        <taxon>Gastropoda</taxon>
        <taxon>Patellogastropoda</taxon>
        <taxon>Patelloidea</taxon>
        <taxon>Patellidae</taxon>
        <taxon>Patella</taxon>
    </lineage>
</organism>
<comment type="caution">
    <text evidence="4">The sequence shown here is derived from an EMBL/GenBank/DDBJ whole genome shotgun (WGS) entry which is preliminary data.</text>
</comment>
<dbReference type="PANTHER" id="PTHR18952:SF208">
    <property type="entry name" value="CARBONIC ANHYDRASE XA-RELATED"/>
    <property type="match status" value="1"/>
</dbReference>
<feature type="domain" description="Alpha-carbonic anhydrase" evidence="3">
    <location>
        <begin position="28"/>
        <end position="290"/>
    </location>
</feature>
<dbReference type="AlphaFoldDB" id="A0AAN8PJK0"/>
<dbReference type="Proteomes" id="UP001347796">
    <property type="component" value="Unassembled WGS sequence"/>
</dbReference>
<evidence type="ECO:0000256" key="1">
    <source>
        <dbReference type="ARBA" id="ARBA00010718"/>
    </source>
</evidence>
<proteinExistence type="inferred from homology"/>
<dbReference type="GO" id="GO:0008270">
    <property type="term" value="F:zinc ion binding"/>
    <property type="evidence" value="ECO:0007669"/>
    <property type="project" value="InterPro"/>
</dbReference>
<dbReference type="GO" id="GO:0006730">
    <property type="term" value="P:one-carbon metabolic process"/>
    <property type="evidence" value="ECO:0007669"/>
    <property type="project" value="TreeGrafter"/>
</dbReference>
<evidence type="ECO:0000259" key="3">
    <source>
        <dbReference type="PROSITE" id="PS51144"/>
    </source>
</evidence>
<accession>A0AAN8PJK0</accession>
<dbReference type="EMBL" id="JAZGQO010000011">
    <property type="protein sequence ID" value="KAK6173051.1"/>
    <property type="molecule type" value="Genomic_DNA"/>
</dbReference>
<keyword evidence="2" id="KW-0732">Signal</keyword>
<comment type="similarity">
    <text evidence="1">Belongs to the alpha-carbonic anhydrase family.</text>
</comment>
<reference evidence="4 5" key="1">
    <citation type="submission" date="2024-01" db="EMBL/GenBank/DDBJ databases">
        <title>The genome of the rayed Mediterranean limpet Patella caerulea (Linnaeus, 1758).</title>
        <authorList>
            <person name="Anh-Thu Weber A."/>
            <person name="Halstead-Nussloch G."/>
        </authorList>
    </citation>
    <scope>NUCLEOTIDE SEQUENCE [LARGE SCALE GENOMIC DNA]</scope>
    <source>
        <strain evidence="4">AATW-2023a</strain>
        <tissue evidence="4">Whole specimen</tissue>
    </source>
</reference>
<dbReference type="InterPro" id="IPR001148">
    <property type="entry name" value="CA_dom"/>
</dbReference>
<protein>
    <recommendedName>
        <fullName evidence="3">Alpha-carbonic anhydrase domain-containing protein</fullName>
    </recommendedName>
</protein>
<evidence type="ECO:0000313" key="4">
    <source>
        <dbReference type="EMBL" id="KAK6173051.1"/>
    </source>
</evidence>
<dbReference type="Pfam" id="PF00194">
    <property type="entry name" value="Carb_anhydrase"/>
    <property type="match status" value="1"/>
</dbReference>
<evidence type="ECO:0000313" key="5">
    <source>
        <dbReference type="Proteomes" id="UP001347796"/>
    </source>
</evidence>
<dbReference type="InterPro" id="IPR036398">
    <property type="entry name" value="CA_dom_sf"/>
</dbReference>
<dbReference type="GO" id="GO:0004089">
    <property type="term" value="F:carbonate dehydratase activity"/>
    <property type="evidence" value="ECO:0007669"/>
    <property type="project" value="InterPro"/>
</dbReference>
<keyword evidence="5" id="KW-1185">Reference proteome</keyword>
<dbReference type="PANTHER" id="PTHR18952">
    <property type="entry name" value="CARBONIC ANHYDRASE"/>
    <property type="match status" value="1"/>
</dbReference>
<dbReference type="InterPro" id="IPR023561">
    <property type="entry name" value="Carbonic_anhydrase_a-class"/>
</dbReference>
<feature type="chain" id="PRO_5042953728" description="Alpha-carbonic anhydrase domain-containing protein" evidence="2">
    <location>
        <begin position="22"/>
        <end position="316"/>
    </location>
</feature>
<dbReference type="SUPFAM" id="SSF51069">
    <property type="entry name" value="Carbonic anhydrase"/>
    <property type="match status" value="1"/>
</dbReference>
<name>A0AAN8PJK0_PATCE</name>
<dbReference type="Gene3D" id="3.10.200.10">
    <property type="entry name" value="Alpha carbonic anhydrase"/>
    <property type="match status" value="1"/>
</dbReference>
<sequence>MEYLGLIYISLLDLLFCLVVGDSTLWSQWWSYDGISGPEYWGLLNHEWSLCSHGRYQSPVDITPKNLVYDPNLQPIRMDRRNVDGMLYNTGYDITFRLNMTSQPHFSFTSGPLSYTYSIYEIKLHFGSMDQLGSEHTVSGRPFPAEIQILGFNSDLYDTYNQAIMKPHGIAAMAMFGIIRDEENPDFELLVQATKSTRFKDDHISIADFSLLGLIPPSEFYITYEGSLTQPNCMETVTWIIFNKPLYITKDQLFTLRQLHQAPEGSPQLLMENNFRPPLPINRRTIRTNITPKTDENNCGMKKITFYEVNERYRFG</sequence>
<dbReference type="SMART" id="SM01057">
    <property type="entry name" value="Carb_anhydrase"/>
    <property type="match status" value="1"/>
</dbReference>
<gene>
    <name evidence="4" type="ORF">SNE40_016585</name>
</gene>
<dbReference type="PROSITE" id="PS51144">
    <property type="entry name" value="ALPHA_CA_2"/>
    <property type="match status" value="1"/>
</dbReference>